<feature type="transmembrane region" description="Helical" evidence="1">
    <location>
        <begin position="250"/>
        <end position="272"/>
    </location>
</feature>
<feature type="transmembrane region" description="Helical" evidence="1">
    <location>
        <begin position="278"/>
        <end position="309"/>
    </location>
</feature>
<name>A0A923G9G6_9PSED</name>
<proteinExistence type="predicted"/>
<gene>
    <name evidence="2" type="ORF">HU751_11400</name>
</gene>
<feature type="transmembrane region" description="Helical" evidence="1">
    <location>
        <begin position="450"/>
        <end position="471"/>
    </location>
</feature>
<feature type="transmembrane region" description="Helical" evidence="1">
    <location>
        <begin position="221"/>
        <end position="238"/>
    </location>
</feature>
<comment type="caution">
    <text evidence="2">The sequence shown here is derived from an EMBL/GenBank/DDBJ whole genome shotgun (WGS) entry which is preliminary data.</text>
</comment>
<dbReference type="AlphaFoldDB" id="A0A923G9G6"/>
<feature type="transmembrane region" description="Helical" evidence="1">
    <location>
        <begin position="413"/>
        <end position="438"/>
    </location>
</feature>
<reference evidence="2" key="1">
    <citation type="journal article" date="2020" name="Microorganisms">
        <title>Reliable Identification of Environmental Pseudomonas Isolates Using the rpoD Gene.</title>
        <authorList>
            <consortium name="The Broad Institute Genome Sequencing Platform"/>
            <person name="Girard L."/>
            <person name="Lood C."/>
            <person name="Rokni-Zadeh H."/>
            <person name="van Noort V."/>
            <person name="Lavigne R."/>
            <person name="De Mot R."/>
        </authorList>
    </citation>
    <scope>NUCLEOTIDE SEQUENCE</scope>
    <source>
        <strain evidence="2">BW13M1</strain>
    </source>
</reference>
<reference evidence="2" key="2">
    <citation type="submission" date="2020-07" db="EMBL/GenBank/DDBJ databases">
        <authorList>
            <person name="Lood C."/>
            <person name="Girard L."/>
        </authorList>
    </citation>
    <scope>NUCLEOTIDE SEQUENCE</scope>
    <source>
        <strain evidence="2">BW13M1</strain>
    </source>
</reference>
<feature type="transmembrane region" description="Helical" evidence="1">
    <location>
        <begin position="483"/>
        <end position="503"/>
    </location>
</feature>
<feature type="transmembrane region" description="Helical" evidence="1">
    <location>
        <begin position="321"/>
        <end position="338"/>
    </location>
</feature>
<sequence length="647" mass="70458">MTAYYLLQHLLLALGLALFAMTLPRFFHLGALPRALLGASLTPQVIGVLVMLLALAGVGSPALYAHAPGVLAVSLLAIAARNLKGHGQRCMYRIRITPANVAVTLLGAVLAAQLGLLLRDNALTLNILPHDFNVYMSAAKVFAAAPGTTSMPGFSGGLGDVIVVHPHSFIFEAYLAHALMLGGADTSFPPLDFLPRLAQQVTVVYLLLAIAGVTATLGKRWAMVASIALALCVPWVYYITESLSRDAFRIAPLLGFVVTLGSLNLNFSSALLRRGLLVGAYGALVVMSHTLGLMLCFVVGTCVLAFVVVRRRPTCKALTTYLVPLGLVAGLSVVRYVQNYLNTGELMGYGLQYTIYKGTWLEAIIGKSWTEQGQDWLSILEILLRRYSWHLQLTTLGVGILTVLFVRERGRITYLTLLLGLWAPLLIAISGALDYAGINLRNALVTNGRYALSFFLLSAPLLIVGAAHLGTKLADFLKMSQGYRQLAVVAITGFAVLLASQSLRLAPWRTTPSTLEDINHVNILHQATTCLKPGQHWFVDTDRWNVYFIKRPPVFVFTAPARPLLMTSDQATTASVLQSMALKFAVFIESSAHWQQSPLYDYLKTNWTLIPMRGGYRDHELWVSPEVRECIEAQMASSAVPPHPPGN</sequence>
<feature type="transmembrane region" description="Helical" evidence="1">
    <location>
        <begin position="6"/>
        <end position="23"/>
    </location>
</feature>
<evidence type="ECO:0000313" key="2">
    <source>
        <dbReference type="EMBL" id="MBC3446382.1"/>
    </source>
</evidence>
<protein>
    <submittedName>
        <fullName evidence="2">Uncharacterized protein</fullName>
    </submittedName>
</protein>
<keyword evidence="1" id="KW-0472">Membrane</keyword>
<dbReference type="RefSeq" id="WP_186733272.1">
    <property type="nucleotide sequence ID" value="NZ_JABWRJ020000001.1"/>
</dbReference>
<feature type="transmembrane region" description="Helical" evidence="1">
    <location>
        <begin position="62"/>
        <end position="80"/>
    </location>
</feature>
<evidence type="ECO:0000256" key="1">
    <source>
        <dbReference type="SAM" id="Phobius"/>
    </source>
</evidence>
<accession>A0A923G9G6</accession>
<feature type="transmembrane region" description="Helical" evidence="1">
    <location>
        <begin position="193"/>
        <end position="215"/>
    </location>
</feature>
<keyword evidence="1" id="KW-1133">Transmembrane helix</keyword>
<keyword evidence="1" id="KW-0812">Transmembrane</keyword>
<feature type="transmembrane region" description="Helical" evidence="1">
    <location>
        <begin position="101"/>
        <end position="118"/>
    </location>
</feature>
<organism evidence="2">
    <name type="scientific">Pseudomonas peradeniyensis</name>
    <dbReference type="NCBI Taxonomy" id="2745488"/>
    <lineage>
        <taxon>Bacteria</taxon>
        <taxon>Pseudomonadati</taxon>
        <taxon>Pseudomonadota</taxon>
        <taxon>Gammaproteobacteria</taxon>
        <taxon>Pseudomonadales</taxon>
        <taxon>Pseudomonadaceae</taxon>
        <taxon>Pseudomonas</taxon>
    </lineage>
</organism>
<dbReference type="EMBL" id="JABWRJ010000012">
    <property type="protein sequence ID" value="MBC3446382.1"/>
    <property type="molecule type" value="Genomic_DNA"/>
</dbReference>
<feature type="transmembrane region" description="Helical" evidence="1">
    <location>
        <begin position="35"/>
        <end position="56"/>
    </location>
</feature>